<evidence type="ECO:0000256" key="11">
    <source>
        <dbReference type="ARBA" id="ARBA00022989"/>
    </source>
</evidence>
<evidence type="ECO:0000256" key="2">
    <source>
        <dbReference type="ARBA" id="ARBA00004533"/>
    </source>
</evidence>
<keyword evidence="8 14" id="KW-0547">Nucleotide-binding</keyword>
<evidence type="ECO:0000256" key="10">
    <source>
        <dbReference type="ARBA" id="ARBA00022840"/>
    </source>
</evidence>
<dbReference type="Gene3D" id="1.10.287.130">
    <property type="match status" value="1"/>
</dbReference>
<dbReference type="PROSITE" id="PS50885">
    <property type="entry name" value="HAMP"/>
    <property type="match status" value="1"/>
</dbReference>
<dbReference type="Pfam" id="PF00672">
    <property type="entry name" value="HAMP"/>
    <property type="match status" value="1"/>
</dbReference>
<keyword evidence="5" id="KW-0597">Phosphoprotein</keyword>
<dbReference type="CDD" id="cd00082">
    <property type="entry name" value="HisKA"/>
    <property type="match status" value="1"/>
</dbReference>
<name>A0A127PPP7_9BURK</name>
<dbReference type="GO" id="GO:0005886">
    <property type="term" value="C:plasma membrane"/>
    <property type="evidence" value="ECO:0007669"/>
    <property type="project" value="UniProtKB-SubCell"/>
</dbReference>
<feature type="domain" description="HAMP" evidence="16">
    <location>
        <begin position="193"/>
        <end position="246"/>
    </location>
</feature>
<accession>A0A127PPP7</accession>
<keyword evidence="12 14" id="KW-0902">Two-component regulatory system</keyword>
<dbReference type="GO" id="GO:0005524">
    <property type="term" value="F:ATP binding"/>
    <property type="evidence" value="ECO:0007669"/>
    <property type="project" value="UniProtKB-KW"/>
</dbReference>
<protein>
    <recommendedName>
        <fullName evidence="14">Sensor protein</fullName>
        <ecNumber evidence="14">2.7.13.3</ecNumber>
    </recommendedName>
</protein>
<keyword evidence="7 14" id="KW-0812">Transmembrane</keyword>
<evidence type="ECO:0000259" key="16">
    <source>
        <dbReference type="PROSITE" id="PS50885"/>
    </source>
</evidence>
<keyword evidence="4 14" id="KW-0997">Cell inner membrane</keyword>
<dbReference type="AlphaFoldDB" id="A0A127PPP7"/>
<dbReference type="InterPro" id="IPR050428">
    <property type="entry name" value="TCS_sensor_his_kinase"/>
</dbReference>
<dbReference type="RefSeq" id="WP_061533112.1">
    <property type="nucleotide sequence ID" value="NZ_CP013233.1"/>
</dbReference>
<dbReference type="InterPro" id="IPR004358">
    <property type="entry name" value="Sig_transdc_His_kin-like_C"/>
</dbReference>
<dbReference type="InterPro" id="IPR006290">
    <property type="entry name" value="CztS_silS_copS"/>
</dbReference>
<dbReference type="PRINTS" id="PR00344">
    <property type="entry name" value="BCTRLSENSOR"/>
</dbReference>
<dbReference type="PATRIC" id="fig|279058.17.peg.1990"/>
<feature type="domain" description="Histidine kinase" evidence="15">
    <location>
        <begin position="254"/>
        <end position="468"/>
    </location>
</feature>
<keyword evidence="3 14" id="KW-1003">Cell membrane</keyword>
<dbReference type="CDD" id="cd00075">
    <property type="entry name" value="HATPase"/>
    <property type="match status" value="1"/>
</dbReference>
<dbReference type="Gene3D" id="6.10.340.10">
    <property type="match status" value="1"/>
</dbReference>
<evidence type="ECO:0000256" key="7">
    <source>
        <dbReference type="ARBA" id="ARBA00022692"/>
    </source>
</evidence>
<dbReference type="InterPro" id="IPR036890">
    <property type="entry name" value="HATPase_C_sf"/>
</dbReference>
<dbReference type="Pfam" id="PF00512">
    <property type="entry name" value="HisKA"/>
    <property type="match status" value="1"/>
</dbReference>
<evidence type="ECO:0000256" key="9">
    <source>
        <dbReference type="ARBA" id="ARBA00022777"/>
    </source>
</evidence>
<dbReference type="Pfam" id="PF02518">
    <property type="entry name" value="HATPase_c"/>
    <property type="match status" value="1"/>
</dbReference>
<evidence type="ECO:0000256" key="1">
    <source>
        <dbReference type="ARBA" id="ARBA00000085"/>
    </source>
</evidence>
<evidence type="ECO:0000256" key="8">
    <source>
        <dbReference type="ARBA" id="ARBA00022741"/>
    </source>
</evidence>
<dbReference type="InterPro" id="IPR005467">
    <property type="entry name" value="His_kinase_dom"/>
</dbReference>
<evidence type="ECO:0000256" key="5">
    <source>
        <dbReference type="ARBA" id="ARBA00022553"/>
    </source>
</evidence>
<keyword evidence="10 14" id="KW-0067">ATP-binding</keyword>
<keyword evidence="18" id="KW-1185">Reference proteome</keyword>
<dbReference type="NCBIfam" id="TIGR01386">
    <property type="entry name" value="cztS_silS_copS"/>
    <property type="match status" value="1"/>
</dbReference>
<keyword evidence="11 14" id="KW-1133">Transmembrane helix</keyword>
<evidence type="ECO:0000256" key="6">
    <source>
        <dbReference type="ARBA" id="ARBA00022679"/>
    </source>
</evidence>
<comment type="function">
    <text evidence="14">Member of a two-component regulatory system.</text>
</comment>
<feature type="transmembrane region" description="Helical" evidence="14">
    <location>
        <begin position="12"/>
        <end position="34"/>
    </location>
</feature>
<keyword evidence="6 14" id="KW-0808">Transferase</keyword>
<dbReference type="OrthoDB" id="9786919at2"/>
<dbReference type="Proteomes" id="UP000071778">
    <property type="component" value="Chromosome"/>
</dbReference>
<evidence type="ECO:0000259" key="15">
    <source>
        <dbReference type="PROSITE" id="PS50109"/>
    </source>
</evidence>
<dbReference type="PANTHER" id="PTHR45436:SF3">
    <property type="entry name" value="SENSOR HISTIDINE KINASE HPRS"/>
    <property type="match status" value="1"/>
</dbReference>
<evidence type="ECO:0000256" key="12">
    <source>
        <dbReference type="ARBA" id="ARBA00023012"/>
    </source>
</evidence>
<sequence>MKLAAPRSLTVRLALLFALATLLTFALVGGYLYYSLARQLENHDDQELLGKVTLMRHLVGKAASVQSIRQDPHMFMDAGLGHDDLLLILRSADGTPLLDTRPGVGSLPALPLTSADRLPDRESRLNLRTSTGLPVRATALWARIDNSGELVQVIVAHNTSDSLAMLASYRNQILGAALAGAAFAALLGYVLLRRGLQPTRLIALQAHLITAQRLDRGLDVTSAPYELQQLVVAFNEMLDRLHDSFQRLSQFSADLAHDLRTPINNLMVQTQVALGQPRSSEEYQGLLESNVEEYERLARMLDNMLFLARADHAHVALSFEELDCHLELQRIADYFEGVAADTGVRLSIDASARVRADPILLRRAISNLVANAIRYTASGQTVLLQAQHAGSVTVISVSNPGPPIADAAIPWLFDRFYRVDPARSDSASSTGLGLAIVQSIMKLHGGQVDLIRSTDQLTVFSLRFPNAQE</sequence>
<keyword evidence="13 14" id="KW-0472">Membrane</keyword>
<dbReference type="PROSITE" id="PS50109">
    <property type="entry name" value="HIS_KIN"/>
    <property type="match status" value="1"/>
</dbReference>
<gene>
    <name evidence="17" type="ORF">CAter282_1858</name>
</gene>
<dbReference type="SUPFAM" id="SSF47384">
    <property type="entry name" value="Homodimeric domain of signal transducing histidine kinase"/>
    <property type="match status" value="1"/>
</dbReference>
<evidence type="ECO:0000256" key="4">
    <source>
        <dbReference type="ARBA" id="ARBA00022519"/>
    </source>
</evidence>
<feature type="transmembrane region" description="Helical" evidence="14">
    <location>
        <begin position="173"/>
        <end position="192"/>
    </location>
</feature>
<dbReference type="GO" id="GO:0000155">
    <property type="term" value="F:phosphorelay sensor kinase activity"/>
    <property type="evidence" value="ECO:0007669"/>
    <property type="project" value="InterPro"/>
</dbReference>
<dbReference type="SMART" id="SM00304">
    <property type="entry name" value="HAMP"/>
    <property type="match status" value="1"/>
</dbReference>
<dbReference type="SUPFAM" id="SSF55874">
    <property type="entry name" value="ATPase domain of HSP90 chaperone/DNA topoisomerase II/histidine kinase"/>
    <property type="match status" value="1"/>
</dbReference>
<dbReference type="EMBL" id="CP013235">
    <property type="protein sequence ID" value="AMP09631.1"/>
    <property type="molecule type" value="Genomic_DNA"/>
</dbReference>
<dbReference type="SMART" id="SM00387">
    <property type="entry name" value="HATPase_c"/>
    <property type="match status" value="1"/>
</dbReference>
<dbReference type="InterPro" id="IPR003661">
    <property type="entry name" value="HisK_dim/P_dom"/>
</dbReference>
<evidence type="ECO:0000256" key="13">
    <source>
        <dbReference type="ARBA" id="ARBA00023136"/>
    </source>
</evidence>
<dbReference type="SMART" id="SM00388">
    <property type="entry name" value="HisKA"/>
    <property type="match status" value="1"/>
</dbReference>
<keyword evidence="9 14" id="KW-0418">Kinase</keyword>
<comment type="subcellular location">
    <subcellularLocation>
        <location evidence="2 14">Cell inner membrane</location>
    </subcellularLocation>
</comment>
<dbReference type="InterPro" id="IPR036097">
    <property type="entry name" value="HisK_dim/P_sf"/>
</dbReference>
<reference evidence="17 18" key="1">
    <citation type="submission" date="2015-11" db="EMBL/GenBank/DDBJ databases">
        <title>Exploring the genomic traits of fungus-feeding bacterial genus Collimonas.</title>
        <authorList>
            <person name="Song C."/>
            <person name="Schmidt R."/>
            <person name="de Jager V."/>
            <person name="Krzyzanowska D."/>
            <person name="Jongedijk E."/>
            <person name="Cankar K."/>
            <person name="Beekwilder J."/>
            <person name="van Veen A."/>
            <person name="de Boer W."/>
            <person name="van Veen J.A."/>
            <person name="Garbeva P."/>
        </authorList>
    </citation>
    <scope>NUCLEOTIDE SEQUENCE [LARGE SCALE GENOMIC DNA]</scope>
    <source>
        <strain evidence="17 18">Ter282</strain>
    </source>
</reference>
<comment type="catalytic activity">
    <reaction evidence="1 14">
        <text>ATP + protein L-histidine = ADP + protein N-phospho-L-histidine.</text>
        <dbReference type="EC" id="2.7.13.3"/>
    </reaction>
</comment>
<proteinExistence type="predicted"/>
<evidence type="ECO:0000313" key="18">
    <source>
        <dbReference type="Proteomes" id="UP000071778"/>
    </source>
</evidence>
<evidence type="ECO:0000313" key="17">
    <source>
        <dbReference type="EMBL" id="AMP09631.1"/>
    </source>
</evidence>
<dbReference type="InterPro" id="IPR003594">
    <property type="entry name" value="HATPase_dom"/>
</dbReference>
<organism evidence="17 18">
    <name type="scientific">Collimonas arenae</name>
    <dbReference type="NCBI Taxonomy" id="279058"/>
    <lineage>
        <taxon>Bacteria</taxon>
        <taxon>Pseudomonadati</taxon>
        <taxon>Pseudomonadota</taxon>
        <taxon>Betaproteobacteria</taxon>
        <taxon>Burkholderiales</taxon>
        <taxon>Oxalobacteraceae</taxon>
        <taxon>Collimonas</taxon>
    </lineage>
</organism>
<dbReference type="Gene3D" id="3.30.565.10">
    <property type="entry name" value="Histidine kinase-like ATPase, C-terminal domain"/>
    <property type="match status" value="1"/>
</dbReference>
<dbReference type="EC" id="2.7.13.3" evidence="14"/>
<evidence type="ECO:0000256" key="14">
    <source>
        <dbReference type="RuleBase" id="RU364088"/>
    </source>
</evidence>
<evidence type="ECO:0000256" key="3">
    <source>
        <dbReference type="ARBA" id="ARBA00022475"/>
    </source>
</evidence>
<dbReference type="PANTHER" id="PTHR45436">
    <property type="entry name" value="SENSOR HISTIDINE KINASE YKOH"/>
    <property type="match status" value="1"/>
</dbReference>
<dbReference type="InterPro" id="IPR003660">
    <property type="entry name" value="HAMP_dom"/>
</dbReference>